<dbReference type="Gene3D" id="3.55.50.30">
    <property type="match status" value="1"/>
</dbReference>
<keyword evidence="5 12" id="KW-0812">Transmembrane</keyword>
<keyword evidence="6 14" id="KW-0732">Signal</keyword>
<evidence type="ECO:0000313" key="16">
    <source>
        <dbReference type="EMBL" id="GHH59128.1"/>
    </source>
</evidence>
<evidence type="ECO:0000256" key="1">
    <source>
        <dbReference type="ARBA" id="ARBA00004571"/>
    </source>
</evidence>
<comment type="caution">
    <text evidence="16">The sequence shown here is derived from an EMBL/GenBank/DDBJ whole genome shotgun (WGS) entry which is preliminary data.</text>
</comment>
<comment type="subcellular location">
    <subcellularLocation>
        <location evidence="1 12">Cell outer membrane</location>
        <topology evidence="1 12">Multi-pass membrane protein</topology>
    </subcellularLocation>
</comment>
<evidence type="ECO:0000256" key="4">
    <source>
        <dbReference type="ARBA" id="ARBA00022496"/>
    </source>
</evidence>
<dbReference type="RefSeq" id="WP_434026873.1">
    <property type="nucleotide sequence ID" value="NZ_BNBA01000035.1"/>
</dbReference>
<dbReference type="Proteomes" id="UP000623958">
    <property type="component" value="Unassembled WGS sequence"/>
</dbReference>
<sequence>MRLPTRLKHNAIRACLQSALLASAMPLAALAQAPAAPASRIAFDIPAQDLGEALIAFGRATGQQLVFDPATVAGKRSSALAGSHGTDEALRLLLAGTGLRARPAGDNVLVIEAPPANGAQTLDAVIVTGTTAAHRTVLESSSAITVANRAALDRKSPRSTAQALEMIPGMFVEASGGEISNNFSVRGMPGGSQQFVQLSEDGLPVFYTNALADTILKQEVSIDRMEAVRGGTSGILTVNGAGATVNFLTRKPGAEPAGTVRLTLSDFGTRRVDLWQGGPINEDWHYSVGGFYRRSDGVRDPGFTADRGGIFRAAIGRMFDRGEFGLDLKLVNDHNTFLLPIPLQDPGDPRSLPGLDANSGSMLSRDNATMDVRTPPASGSAWRRNDARDGVHVQAFAPGYHFEYDINDGLTFRSKGRYTDFKSRFNAVFSSDNASLVPATYRLDRDNFADIGVLLDRFAAQGAVQAGLQRVRTGEVIAGAGALDALNGNGLLTHSITGSNRRDVEEFVNDASLTWEGERNTFTAGLLYFHSRVRDSNIGASTFVSEVRDRPDRMDIVALDAAGNVVGYLTENGLLNYSSWGDSNNRYKADSYSLYLNDEFQVTDRLRIDGGIRQEHYDIRFDEGISQAMMPVAGAFDAAGNDVDDVIANNYLAQFGGGAFTGRYNRYDSGFNETAATLGGTYLLSDNFSLYARYARGFQANGRFDPVKIDFGEVGVRFQNRTLTASLTGFRTTYKDFLFSRLPPGAATEVRFYSDIVSNGVEFDVTWKPVALFQLQATGVVQKSEVQITNDQGTGFARLFDGNKPERTPPVNVTVTPSLLLPDGRGEVYVSYHYVDKIYSDIANTLELPSYGVWSAGFSYRLAPQWMLQANLDNITNEVGLTEGNPRSGFAEGTGLSGAFYARPILGRNLLLSLTYDF</sequence>
<dbReference type="InterPro" id="IPR036942">
    <property type="entry name" value="Beta-barrel_TonB_sf"/>
</dbReference>
<reference evidence="16" key="2">
    <citation type="submission" date="2020-09" db="EMBL/GenBank/DDBJ databases">
        <authorList>
            <person name="Sun Q."/>
            <person name="Ohkuma M."/>
        </authorList>
    </citation>
    <scope>NUCLEOTIDE SEQUENCE</scope>
    <source>
        <strain evidence="16">JCM 13306</strain>
    </source>
</reference>
<keyword evidence="17" id="KW-1185">Reference proteome</keyword>
<dbReference type="Pfam" id="PF00593">
    <property type="entry name" value="TonB_dep_Rec_b-barrel"/>
    <property type="match status" value="1"/>
</dbReference>
<dbReference type="Gene3D" id="2.40.170.20">
    <property type="entry name" value="TonB-dependent receptor, beta-barrel domain"/>
    <property type="match status" value="1"/>
</dbReference>
<keyword evidence="9 13" id="KW-0798">TonB box</keyword>
<dbReference type="Pfam" id="PF07660">
    <property type="entry name" value="STN"/>
    <property type="match status" value="1"/>
</dbReference>
<dbReference type="SMART" id="SM00965">
    <property type="entry name" value="STN"/>
    <property type="match status" value="1"/>
</dbReference>
<dbReference type="InterPro" id="IPR011662">
    <property type="entry name" value="Secretin/TonB_short_N"/>
</dbReference>
<dbReference type="PANTHER" id="PTHR32552">
    <property type="entry name" value="FERRICHROME IRON RECEPTOR-RELATED"/>
    <property type="match status" value="1"/>
</dbReference>
<gene>
    <name evidence="16" type="primary">fyuA</name>
    <name evidence="16" type="ORF">GCM10009090_32800</name>
</gene>
<evidence type="ECO:0000256" key="13">
    <source>
        <dbReference type="RuleBase" id="RU003357"/>
    </source>
</evidence>
<dbReference type="PROSITE" id="PS52016">
    <property type="entry name" value="TONB_DEPENDENT_REC_3"/>
    <property type="match status" value="1"/>
</dbReference>
<protein>
    <submittedName>
        <fullName evidence="16">TonB-dependent receptor</fullName>
    </submittedName>
</protein>
<accession>A0A919FBG5</accession>
<keyword evidence="11 12" id="KW-0998">Cell outer membrane</keyword>
<evidence type="ECO:0000256" key="12">
    <source>
        <dbReference type="PROSITE-ProRule" id="PRU01360"/>
    </source>
</evidence>
<evidence type="ECO:0000256" key="8">
    <source>
        <dbReference type="ARBA" id="ARBA00023065"/>
    </source>
</evidence>
<evidence type="ECO:0000256" key="14">
    <source>
        <dbReference type="SAM" id="SignalP"/>
    </source>
</evidence>
<reference evidence="16" key="1">
    <citation type="journal article" date="2014" name="Int. J. Syst. Evol. Microbiol.">
        <title>Complete genome sequence of Corynebacterium casei LMG S-19264T (=DSM 44701T), isolated from a smear-ripened cheese.</title>
        <authorList>
            <consortium name="US DOE Joint Genome Institute (JGI-PGF)"/>
            <person name="Walter F."/>
            <person name="Albersmeier A."/>
            <person name="Kalinowski J."/>
            <person name="Ruckert C."/>
        </authorList>
    </citation>
    <scope>NUCLEOTIDE SEQUENCE</scope>
    <source>
        <strain evidence="16">JCM 13306</strain>
    </source>
</reference>
<evidence type="ECO:0000256" key="6">
    <source>
        <dbReference type="ARBA" id="ARBA00022729"/>
    </source>
</evidence>
<feature type="chain" id="PRO_5037548688" evidence="14">
    <location>
        <begin position="32"/>
        <end position="918"/>
    </location>
</feature>
<dbReference type="GO" id="GO:0009279">
    <property type="term" value="C:cell outer membrane"/>
    <property type="evidence" value="ECO:0007669"/>
    <property type="project" value="UniProtKB-SubCell"/>
</dbReference>
<dbReference type="InterPro" id="IPR037066">
    <property type="entry name" value="Plug_dom_sf"/>
</dbReference>
<evidence type="ECO:0000256" key="11">
    <source>
        <dbReference type="ARBA" id="ARBA00023237"/>
    </source>
</evidence>
<proteinExistence type="inferred from homology"/>
<evidence type="ECO:0000256" key="5">
    <source>
        <dbReference type="ARBA" id="ARBA00022692"/>
    </source>
</evidence>
<dbReference type="Pfam" id="PF07715">
    <property type="entry name" value="Plug"/>
    <property type="match status" value="1"/>
</dbReference>
<keyword evidence="2 12" id="KW-0813">Transport</keyword>
<evidence type="ECO:0000313" key="17">
    <source>
        <dbReference type="Proteomes" id="UP000623958"/>
    </source>
</evidence>
<organism evidence="16 17">
    <name type="scientific">Xanthomonas boreopolis</name>
    <dbReference type="NCBI Taxonomy" id="86183"/>
    <lineage>
        <taxon>Bacteria</taxon>
        <taxon>Pseudomonadati</taxon>
        <taxon>Pseudomonadota</taxon>
        <taxon>Gammaproteobacteria</taxon>
        <taxon>Lysobacterales</taxon>
        <taxon>Lysobacteraceae</taxon>
        <taxon>Xanthomonas</taxon>
    </lineage>
</organism>
<dbReference type="PANTHER" id="PTHR32552:SF89">
    <property type="entry name" value="CATECHOLATE SIDEROPHORE RECEPTOR FIU"/>
    <property type="match status" value="1"/>
</dbReference>
<feature type="signal peptide" evidence="14">
    <location>
        <begin position="1"/>
        <end position="31"/>
    </location>
</feature>
<evidence type="ECO:0000256" key="7">
    <source>
        <dbReference type="ARBA" id="ARBA00023004"/>
    </source>
</evidence>
<keyword evidence="3 12" id="KW-1134">Transmembrane beta strand</keyword>
<dbReference type="EMBL" id="BNBA01000035">
    <property type="protein sequence ID" value="GHH59128.1"/>
    <property type="molecule type" value="Genomic_DNA"/>
</dbReference>
<dbReference type="AlphaFoldDB" id="A0A919FBG5"/>
<evidence type="ECO:0000256" key="2">
    <source>
        <dbReference type="ARBA" id="ARBA00022448"/>
    </source>
</evidence>
<evidence type="ECO:0000259" key="15">
    <source>
        <dbReference type="SMART" id="SM00965"/>
    </source>
</evidence>
<dbReference type="Gene3D" id="2.170.130.10">
    <property type="entry name" value="TonB-dependent receptor, plug domain"/>
    <property type="match status" value="1"/>
</dbReference>
<feature type="domain" description="Secretin/TonB short N-terminal" evidence="15">
    <location>
        <begin position="63"/>
        <end position="114"/>
    </location>
</feature>
<evidence type="ECO:0000256" key="3">
    <source>
        <dbReference type="ARBA" id="ARBA00022452"/>
    </source>
</evidence>
<evidence type="ECO:0000256" key="10">
    <source>
        <dbReference type="ARBA" id="ARBA00023136"/>
    </source>
</evidence>
<keyword evidence="16" id="KW-0675">Receptor</keyword>
<dbReference type="SUPFAM" id="SSF56935">
    <property type="entry name" value="Porins"/>
    <property type="match status" value="1"/>
</dbReference>
<dbReference type="InterPro" id="IPR012910">
    <property type="entry name" value="Plug_dom"/>
</dbReference>
<name>A0A919FBG5_9XANT</name>
<keyword evidence="4" id="KW-0410">Iron transport</keyword>
<evidence type="ECO:0000256" key="9">
    <source>
        <dbReference type="ARBA" id="ARBA00023077"/>
    </source>
</evidence>
<keyword evidence="7" id="KW-0408">Iron</keyword>
<dbReference type="InterPro" id="IPR000531">
    <property type="entry name" value="Beta-barrel_TonB"/>
</dbReference>
<dbReference type="InterPro" id="IPR039426">
    <property type="entry name" value="TonB-dep_rcpt-like"/>
</dbReference>
<keyword evidence="10 12" id="KW-0472">Membrane</keyword>
<comment type="similarity">
    <text evidence="12 13">Belongs to the TonB-dependent receptor family.</text>
</comment>
<keyword evidence="8" id="KW-0406">Ion transport</keyword>
<dbReference type="GO" id="GO:0015344">
    <property type="term" value="F:siderophore uptake transmembrane transporter activity"/>
    <property type="evidence" value="ECO:0007669"/>
    <property type="project" value="TreeGrafter"/>
</dbReference>